<evidence type="ECO:0000313" key="2">
    <source>
        <dbReference type="EMBL" id="KAJ8902369.1"/>
    </source>
</evidence>
<dbReference type="PANTHER" id="PTHR33528">
    <property type="entry name" value="OS07G0239500 PROTEIN"/>
    <property type="match status" value="1"/>
</dbReference>
<keyword evidence="1" id="KW-0812">Transmembrane</keyword>
<accession>A0AAV8UIW4</accession>
<sequence>MRRRGVIRNWLVTASASLCFGLFRGLQSFSMTTFFPITFSFFVGAAFGIYLAQNYKVPNVKWWLDEGISSVKRFHGSRRLKRSAAWVNSPGYMMRSRTADHGRKFVINYGLVYCA</sequence>
<proteinExistence type="predicted"/>
<dbReference type="InterPro" id="IPR027854">
    <property type="entry name" value="STMP1"/>
</dbReference>
<dbReference type="EMBL" id="JAMWBK010000009">
    <property type="protein sequence ID" value="KAJ8902369.1"/>
    <property type="molecule type" value="Genomic_DNA"/>
</dbReference>
<evidence type="ECO:0000313" key="3">
    <source>
        <dbReference type="Proteomes" id="UP001157974"/>
    </source>
</evidence>
<keyword evidence="3" id="KW-1185">Reference proteome</keyword>
<keyword evidence="1" id="KW-0472">Membrane</keyword>
<organism evidence="2 3">
    <name type="scientific">Rhodosorus marinus</name>
    <dbReference type="NCBI Taxonomy" id="101924"/>
    <lineage>
        <taxon>Eukaryota</taxon>
        <taxon>Rhodophyta</taxon>
        <taxon>Stylonematophyceae</taxon>
        <taxon>Stylonematales</taxon>
        <taxon>Stylonemataceae</taxon>
        <taxon>Rhodosorus</taxon>
    </lineage>
</organism>
<name>A0AAV8UIW4_9RHOD</name>
<evidence type="ECO:0000256" key="1">
    <source>
        <dbReference type="SAM" id="Phobius"/>
    </source>
</evidence>
<feature type="transmembrane region" description="Helical" evidence="1">
    <location>
        <begin position="35"/>
        <end position="52"/>
    </location>
</feature>
<reference evidence="2 3" key="1">
    <citation type="journal article" date="2023" name="Nat. Commun.">
        <title>Origin of minicircular mitochondrial genomes in red algae.</title>
        <authorList>
            <person name="Lee Y."/>
            <person name="Cho C.H."/>
            <person name="Lee Y.M."/>
            <person name="Park S.I."/>
            <person name="Yang J.H."/>
            <person name="West J.A."/>
            <person name="Bhattacharya D."/>
            <person name="Yoon H.S."/>
        </authorList>
    </citation>
    <scope>NUCLEOTIDE SEQUENCE [LARGE SCALE GENOMIC DNA]</scope>
    <source>
        <strain evidence="2 3">CCMP1338</strain>
        <tissue evidence="2">Whole cell</tissue>
    </source>
</reference>
<dbReference type="Proteomes" id="UP001157974">
    <property type="component" value="Unassembled WGS sequence"/>
</dbReference>
<protein>
    <submittedName>
        <fullName evidence="2">Uncharacterized protein</fullName>
    </submittedName>
</protein>
<dbReference type="Pfam" id="PF15054">
    <property type="entry name" value="DUF4535"/>
    <property type="match status" value="1"/>
</dbReference>
<dbReference type="AlphaFoldDB" id="A0AAV8UIW4"/>
<dbReference type="PANTHER" id="PTHR33528:SF14">
    <property type="entry name" value="SOLUTE CARRIER FAMILY 35 MEMBER A4"/>
    <property type="match status" value="1"/>
</dbReference>
<gene>
    <name evidence="2" type="ORF">NDN08_006776</name>
</gene>
<comment type="caution">
    <text evidence="2">The sequence shown here is derived from an EMBL/GenBank/DDBJ whole genome shotgun (WGS) entry which is preliminary data.</text>
</comment>
<keyword evidence="1" id="KW-1133">Transmembrane helix</keyword>